<keyword evidence="1" id="KW-0812">Transmembrane</keyword>
<dbReference type="Gene3D" id="2.170.120.40">
    <property type="entry name" value="YbbR-like domain"/>
    <property type="match status" value="2"/>
</dbReference>
<organism evidence="2 3">
    <name type="scientific">Candidatus Blautia faecigallinarum</name>
    <dbReference type="NCBI Taxonomy" id="2838488"/>
    <lineage>
        <taxon>Bacteria</taxon>
        <taxon>Bacillati</taxon>
        <taxon>Bacillota</taxon>
        <taxon>Clostridia</taxon>
        <taxon>Lachnospirales</taxon>
        <taxon>Lachnospiraceae</taxon>
        <taxon>Blautia</taxon>
    </lineage>
</organism>
<dbReference type="Pfam" id="PF07949">
    <property type="entry name" value="YbbR"/>
    <property type="match status" value="1"/>
</dbReference>
<feature type="transmembrane region" description="Helical" evidence="1">
    <location>
        <begin position="12"/>
        <end position="30"/>
    </location>
</feature>
<reference evidence="2" key="2">
    <citation type="submission" date="2021-04" db="EMBL/GenBank/DDBJ databases">
        <authorList>
            <person name="Gilroy R."/>
        </authorList>
    </citation>
    <scope>NUCLEOTIDE SEQUENCE</scope>
    <source>
        <strain evidence="2">14324</strain>
    </source>
</reference>
<evidence type="ECO:0000256" key="1">
    <source>
        <dbReference type="SAM" id="Phobius"/>
    </source>
</evidence>
<protein>
    <recommendedName>
        <fullName evidence="4">YbbR-like protein</fullName>
    </recommendedName>
</protein>
<dbReference type="EMBL" id="DXBU01000126">
    <property type="protein sequence ID" value="HIZ22943.1"/>
    <property type="molecule type" value="Genomic_DNA"/>
</dbReference>
<evidence type="ECO:0000313" key="3">
    <source>
        <dbReference type="Proteomes" id="UP000824041"/>
    </source>
</evidence>
<evidence type="ECO:0008006" key="4">
    <source>
        <dbReference type="Google" id="ProtNLM"/>
    </source>
</evidence>
<evidence type="ECO:0000313" key="2">
    <source>
        <dbReference type="EMBL" id="HIZ22943.1"/>
    </source>
</evidence>
<dbReference type="InterPro" id="IPR053154">
    <property type="entry name" value="c-di-AMP_regulator"/>
</dbReference>
<reference evidence="2" key="1">
    <citation type="journal article" date="2021" name="PeerJ">
        <title>Extensive microbial diversity within the chicken gut microbiome revealed by metagenomics and culture.</title>
        <authorList>
            <person name="Gilroy R."/>
            <person name="Ravi A."/>
            <person name="Getino M."/>
            <person name="Pursley I."/>
            <person name="Horton D.L."/>
            <person name="Alikhan N.F."/>
            <person name="Baker D."/>
            <person name="Gharbi K."/>
            <person name="Hall N."/>
            <person name="Watson M."/>
            <person name="Adriaenssens E.M."/>
            <person name="Foster-Nyarko E."/>
            <person name="Jarju S."/>
            <person name="Secka A."/>
            <person name="Antonio M."/>
            <person name="Oren A."/>
            <person name="Chaudhuri R.R."/>
            <person name="La Ragione R."/>
            <person name="Hildebrand F."/>
            <person name="Pallen M.J."/>
        </authorList>
    </citation>
    <scope>NUCLEOTIDE SEQUENCE</scope>
    <source>
        <strain evidence="2">14324</strain>
    </source>
</reference>
<dbReference type="PANTHER" id="PTHR37804:SF1">
    <property type="entry name" value="CDAA REGULATORY PROTEIN CDAR"/>
    <property type="match status" value="1"/>
</dbReference>
<proteinExistence type="predicted"/>
<keyword evidence="1" id="KW-1133">Transmembrane helix</keyword>
<dbReference type="PANTHER" id="PTHR37804">
    <property type="entry name" value="CDAA REGULATORY PROTEIN CDAR"/>
    <property type="match status" value="1"/>
</dbReference>
<gene>
    <name evidence="2" type="ORF">IAA21_09140</name>
</gene>
<dbReference type="InterPro" id="IPR012505">
    <property type="entry name" value="YbbR"/>
</dbReference>
<accession>A0A9D2DTT6</accession>
<sequence>MKKRKLTDNIPLKLMSVIVGIFVWLLVVNIDNPTTRKSFVIHDVELLNQAYIDSMGLVSLMEEDQDPIRVYITGTRSTVSDISESDIHAAADLQQAISLESAIERNPTTTMVMVPIAVTCTGISPENIEVTPKNLSVRLQKKATQEFVINATSEGKPGSGYEIGTVTANPEKIRITGPSSLIGKINQVNAVIDVDGATETVIDECDLTIYDKNGEPLTSTQMNYLTFERQVTVTARLWRVQTVSIDGEYSGVPADGYRVESVETIPSEITVAGGEDALKELALSGNTIWIPQEAIDISGKKDNMEIKINISEYLPEGIVLTSGSSTDVFVRVNILPEGSVEYEILTSEIQVENLAENLQVTFDTAAINVRLKKEDESMEDPDAESIQASIDLEGREEGSYEVPVDITLPEGYELVEDVTAEINISEISEVTEITEEENSEE</sequence>
<dbReference type="AlphaFoldDB" id="A0A9D2DTT6"/>
<name>A0A9D2DTT6_9FIRM</name>
<comment type="caution">
    <text evidence="2">The sequence shown here is derived from an EMBL/GenBank/DDBJ whole genome shotgun (WGS) entry which is preliminary data.</text>
</comment>
<dbReference type="Gene3D" id="2.170.120.30">
    <property type="match status" value="2"/>
</dbReference>
<keyword evidence="1" id="KW-0472">Membrane</keyword>
<dbReference type="Proteomes" id="UP000824041">
    <property type="component" value="Unassembled WGS sequence"/>
</dbReference>